<dbReference type="Proteomes" id="UP000663828">
    <property type="component" value="Unassembled WGS sequence"/>
</dbReference>
<evidence type="ECO:0000313" key="1">
    <source>
        <dbReference type="EMBL" id="CAF1020671.1"/>
    </source>
</evidence>
<dbReference type="EMBL" id="CAJNOR010000847">
    <property type="protein sequence ID" value="CAF1020671.1"/>
    <property type="molecule type" value="Genomic_DNA"/>
</dbReference>
<name>A0A814I7L1_ADIRI</name>
<dbReference type="AlphaFoldDB" id="A0A814I7L1"/>
<gene>
    <name evidence="1" type="ORF">XAT740_LOCUS14215</name>
</gene>
<organism evidence="1 2">
    <name type="scientific">Adineta ricciae</name>
    <name type="common">Rotifer</name>
    <dbReference type="NCBI Taxonomy" id="249248"/>
    <lineage>
        <taxon>Eukaryota</taxon>
        <taxon>Metazoa</taxon>
        <taxon>Spiralia</taxon>
        <taxon>Gnathifera</taxon>
        <taxon>Rotifera</taxon>
        <taxon>Eurotatoria</taxon>
        <taxon>Bdelloidea</taxon>
        <taxon>Adinetida</taxon>
        <taxon>Adinetidae</taxon>
        <taxon>Adineta</taxon>
    </lineage>
</organism>
<protein>
    <submittedName>
        <fullName evidence="1">Uncharacterized protein</fullName>
    </submittedName>
</protein>
<evidence type="ECO:0000313" key="2">
    <source>
        <dbReference type="Proteomes" id="UP000663828"/>
    </source>
</evidence>
<keyword evidence="2" id="KW-1185">Reference proteome</keyword>
<sequence length="123" mass="14082">MSHRAHGCEGMLAQMGPVFDRSPKVVVISGPDAESRHKKIEGWLNKHYPGHQLIQTAKVKQNDRFYCRKTFRTSKGQVKAVYFDFTNSLNNKIDTTNRMFAGGTMIRIWARQGSQPTRAEHFT</sequence>
<comment type="caution">
    <text evidence="1">The sequence shown here is derived from an EMBL/GenBank/DDBJ whole genome shotgun (WGS) entry which is preliminary data.</text>
</comment>
<accession>A0A814I7L1</accession>
<proteinExistence type="predicted"/>
<reference evidence="1" key="1">
    <citation type="submission" date="2021-02" db="EMBL/GenBank/DDBJ databases">
        <authorList>
            <person name="Nowell W R."/>
        </authorList>
    </citation>
    <scope>NUCLEOTIDE SEQUENCE</scope>
</reference>